<dbReference type="Pfam" id="PF01695">
    <property type="entry name" value="IstB_IS21"/>
    <property type="match status" value="1"/>
</dbReference>
<gene>
    <name evidence="2" type="ORF">GHYDROH2_23060</name>
</gene>
<dbReference type="SUPFAM" id="SSF52540">
    <property type="entry name" value="P-loop containing nucleoside triphosphate hydrolases"/>
    <property type="match status" value="1"/>
</dbReference>
<dbReference type="Gene3D" id="3.40.50.300">
    <property type="entry name" value="P-loop containing nucleotide triphosphate hydrolases"/>
    <property type="match status" value="1"/>
</dbReference>
<dbReference type="RefSeq" id="WP_281875476.1">
    <property type="nucleotide sequence ID" value="NZ_BSDS01000002.1"/>
</dbReference>
<dbReference type="Proteomes" id="UP001144352">
    <property type="component" value="Unassembled WGS sequence"/>
</dbReference>
<dbReference type="InterPro" id="IPR002611">
    <property type="entry name" value="IstB_ATP-bd"/>
</dbReference>
<sequence>MLAFGNPGSGKTHLLCAVAQELIHQGRQVRFAPCNLLVQELLVAKRDLKLARVLKQYAKYEALIIDDIGYVQQSREEMEVLFTLLADRYERSSVMLTSNLPFSKWEQIFKDPMTTAAAIDRLVHHSVIVELNIPSYRLEESQKTKAQAQPQQDTL</sequence>
<organism evidence="2 3">
    <name type="scientific">Geobacter hydrogenophilus</name>
    <dbReference type="NCBI Taxonomy" id="40983"/>
    <lineage>
        <taxon>Bacteria</taxon>
        <taxon>Pseudomonadati</taxon>
        <taxon>Thermodesulfobacteriota</taxon>
        <taxon>Desulfuromonadia</taxon>
        <taxon>Geobacterales</taxon>
        <taxon>Geobacteraceae</taxon>
        <taxon>Geobacter</taxon>
    </lineage>
</organism>
<accession>A0A9W6LDB3</accession>
<dbReference type="CDD" id="cd00009">
    <property type="entry name" value="AAA"/>
    <property type="match status" value="1"/>
</dbReference>
<dbReference type="GO" id="GO:0005524">
    <property type="term" value="F:ATP binding"/>
    <property type="evidence" value="ECO:0007669"/>
    <property type="project" value="InterPro"/>
</dbReference>
<evidence type="ECO:0000313" key="3">
    <source>
        <dbReference type="Proteomes" id="UP001144352"/>
    </source>
</evidence>
<dbReference type="SMART" id="SM00382">
    <property type="entry name" value="AAA"/>
    <property type="match status" value="1"/>
</dbReference>
<dbReference type="EMBL" id="BSDS01000002">
    <property type="protein sequence ID" value="GLI38805.1"/>
    <property type="molecule type" value="Genomic_DNA"/>
</dbReference>
<evidence type="ECO:0000259" key="1">
    <source>
        <dbReference type="SMART" id="SM00382"/>
    </source>
</evidence>
<protein>
    <recommendedName>
        <fullName evidence="1">AAA+ ATPase domain-containing protein</fullName>
    </recommendedName>
</protein>
<dbReference type="PANTHER" id="PTHR30050:SF4">
    <property type="entry name" value="ATP-BINDING PROTEIN RV3427C IN INSERTION SEQUENCE-RELATED"/>
    <property type="match status" value="1"/>
</dbReference>
<reference evidence="2" key="1">
    <citation type="submission" date="2022-12" db="EMBL/GenBank/DDBJ databases">
        <title>Reference genome sequencing for broad-spectrum identification of bacterial and archaeal isolates by mass spectrometry.</title>
        <authorList>
            <person name="Sekiguchi Y."/>
            <person name="Tourlousse D.M."/>
        </authorList>
    </citation>
    <scope>NUCLEOTIDE SEQUENCE</scope>
    <source>
        <strain evidence="2">H2</strain>
    </source>
</reference>
<feature type="domain" description="AAA+ ATPase" evidence="1">
    <location>
        <begin position="1"/>
        <end position="129"/>
    </location>
</feature>
<evidence type="ECO:0000313" key="2">
    <source>
        <dbReference type="EMBL" id="GLI38805.1"/>
    </source>
</evidence>
<dbReference type="InterPro" id="IPR027417">
    <property type="entry name" value="P-loop_NTPase"/>
</dbReference>
<keyword evidence="3" id="KW-1185">Reference proteome</keyword>
<comment type="caution">
    <text evidence="2">The sequence shown here is derived from an EMBL/GenBank/DDBJ whole genome shotgun (WGS) entry which is preliminary data.</text>
</comment>
<dbReference type="AlphaFoldDB" id="A0A9W6LDB3"/>
<dbReference type="InterPro" id="IPR003593">
    <property type="entry name" value="AAA+_ATPase"/>
</dbReference>
<dbReference type="PANTHER" id="PTHR30050">
    <property type="entry name" value="CHROMOSOMAL REPLICATION INITIATOR PROTEIN DNAA"/>
    <property type="match status" value="1"/>
</dbReference>
<name>A0A9W6LDB3_9BACT</name>
<proteinExistence type="predicted"/>
<dbReference type="GO" id="GO:0006260">
    <property type="term" value="P:DNA replication"/>
    <property type="evidence" value="ECO:0007669"/>
    <property type="project" value="TreeGrafter"/>
</dbReference>